<sequence>MDFDAVVFGAGHNGLVAANLLADRGWRVLVLEAADHPGGAVVSAEVTAPGFVTDLCSSGFPMTVASPVFADLRLERHGLRWRHAPDALAHVLPDGRGVTLSRDLDRTAQSVAEFDPRDADAWRRMHEQWLTVRTPLLEALFRPFPPIAPAGRLVRAAGTAEALRLARMLTLSARQMASENFTGEGARLLLGGNAMHVDAGIDNAGSGVFGWMLAMIGQELGYPVPEGGAGKITAALVRRLESLGGQVECGRRVTEVLIARGTAVGVRDHEGTAIRATRAVLADVAAPQLYGDLVGAEHLPSRLLDDLKRFQWDPATIKVNWALSGPIPWAAKEAAGAAFVHVGGDMDTMSGCCADMAIGRTPRNPFLLLGQTTTADPSRSPAGTESAWAYTHVPQGQRWTRDRSTRLADKIQQIVDKHAPGFADLIIGRHVQGPADFEAGNAGLVDGALNGGTSVIAQQLIFRPTPGLGRADTPVDRLYLASSSAHPGGGVHGGPGGNAARAAIARDTWGVAYKSAIGAAHRLIHG</sequence>
<dbReference type="PRINTS" id="PR00411">
    <property type="entry name" value="PNDRDTASEI"/>
</dbReference>
<evidence type="ECO:0000256" key="3">
    <source>
        <dbReference type="ARBA" id="ARBA00040298"/>
    </source>
</evidence>
<dbReference type="Pfam" id="PF01593">
    <property type="entry name" value="Amino_oxidase"/>
    <property type="match status" value="1"/>
</dbReference>
<proteinExistence type="predicted"/>
<comment type="function">
    <text evidence="1">Probable oxidoreductase that may play a role as regulator of mitochondrial function.</text>
</comment>
<dbReference type="SUPFAM" id="SSF51905">
    <property type="entry name" value="FAD/NAD(P)-binding domain"/>
    <property type="match status" value="1"/>
</dbReference>
<reference evidence="5 6" key="1">
    <citation type="submission" date="2018-08" db="EMBL/GenBank/DDBJ databases">
        <title>Genomic Encyclopedia of Archaeal and Bacterial Type Strains, Phase II (KMG-II): from individual species to whole genera.</title>
        <authorList>
            <person name="Goeker M."/>
        </authorList>
    </citation>
    <scope>NUCLEOTIDE SEQUENCE [LARGE SCALE GENOMIC DNA]</scope>
    <source>
        <strain evidence="5 6">DSM 45791</strain>
    </source>
</reference>
<dbReference type="Gene3D" id="3.50.50.60">
    <property type="entry name" value="FAD/NAD(P)-binding domain"/>
    <property type="match status" value="2"/>
</dbReference>
<keyword evidence="6" id="KW-1185">Reference proteome</keyword>
<protein>
    <recommendedName>
        <fullName evidence="3">Pyridine nucleotide-disulfide oxidoreductase domain-containing protein 2</fullName>
    </recommendedName>
</protein>
<dbReference type="AlphaFoldDB" id="A0A3E0H0M4"/>
<dbReference type="OrthoDB" id="833207at2"/>
<dbReference type="PANTHER" id="PTHR10668:SF105">
    <property type="entry name" value="DEHYDROGENASE-RELATED"/>
    <property type="match status" value="1"/>
</dbReference>
<feature type="domain" description="Amine oxidase" evidence="4">
    <location>
        <begin position="14"/>
        <end position="282"/>
    </location>
</feature>
<dbReference type="RefSeq" id="WP_116179503.1">
    <property type="nucleotide sequence ID" value="NZ_CP144375.1"/>
</dbReference>
<gene>
    <name evidence="5" type="ORF">BCF44_11664</name>
</gene>
<dbReference type="InterPro" id="IPR002937">
    <property type="entry name" value="Amino_oxidase"/>
</dbReference>
<dbReference type="EMBL" id="QUNO01000016">
    <property type="protein sequence ID" value="REH36195.1"/>
    <property type="molecule type" value="Genomic_DNA"/>
</dbReference>
<evidence type="ECO:0000256" key="1">
    <source>
        <dbReference type="ARBA" id="ARBA00037217"/>
    </source>
</evidence>
<dbReference type="InterPro" id="IPR036188">
    <property type="entry name" value="FAD/NAD-bd_sf"/>
</dbReference>
<evidence type="ECO:0000313" key="5">
    <source>
        <dbReference type="EMBL" id="REH36195.1"/>
    </source>
</evidence>
<dbReference type="Proteomes" id="UP000256269">
    <property type="component" value="Unassembled WGS sequence"/>
</dbReference>
<comment type="caution">
    <text evidence="5">The sequence shown here is derived from an EMBL/GenBank/DDBJ whole genome shotgun (WGS) entry which is preliminary data.</text>
</comment>
<evidence type="ECO:0000259" key="4">
    <source>
        <dbReference type="Pfam" id="PF01593"/>
    </source>
</evidence>
<dbReference type="GO" id="GO:0016491">
    <property type="term" value="F:oxidoreductase activity"/>
    <property type="evidence" value="ECO:0007669"/>
    <property type="project" value="InterPro"/>
</dbReference>
<organism evidence="5 6">
    <name type="scientific">Kutzneria buriramensis</name>
    <dbReference type="NCBI Taxonomy" id="1045776"/>
    <lineage>
        <taxon>Bacteria</taxon>
        <taxon>Bacillati</taxon>
        <taxon>Actinomycetota</taxon>
        <taxon>Actinomycetes</taxon>
        <taxon>Pseudonocardiales</taxon>
        <taxon>Pseudonocardiaceae</taxon>
        <taxon>Kutzneria</taxon>
    </lineage>
</organism>
<evidence type="ECO:0000313" key="6">
    <source>
        <dbReference type="Proteomes" id="UP000256269"/>
    </source>
</evidence>
<comment type="subunit">
    <text evidence="2">Interacts with COX5B; this interaction may contribute to localize PYROXD2 to the inner face of the inner mitochondrial membrane.</text>
</comment>
<dbReference type="PANTHER" id="PTHR10668">
    <property type="entry name" value="PHYTOENE DEHYDROGENASE"/>
    <property type="match status" value="1"/>
</dbReference>
<evidence type="ECO:0000256" key="2">
    <source>
        <dbReference type="ARBA" id="ARBA00038825"/>
    </source>
</evidence>
<accession>A0A3E0H0M4</accession>
<name>A0A3E0H0M4_9PSEU</name>